<comment type="caution">
    <text evidence="3">The sequence shown here is derived from an EMBL/GenBank/DDBJ whole genome shotgun (WGS) entry which is preliminary data.</text>
</comment>
<gene>
    <name evidence="3" type="ORF">ACFPFM_26865</name>
</gene>
<dbReference type="EMBL" id="JBHSJB010000027">
    <property type="protein sequence ID" value="MFC5057351.1"/>
    <property type="molecule type" value="Genomic_DNA"/>
</dbReference>
<protein>
    <recommendedName>
        <fullName evidence="5">Sigma-70-like protein</fullName>
    </recommendedName>
</protein>
<dbReference type="Gene3D" id="1.10.10.10">
    <property type="entry name" value="Winged helix-like DNA-binding domain superfamily/Winged helix DNA-binding domain"/>
    <property type="match status" value="1"/>
</dbReference>
<evidence type="ECO:0000313" key="3">
    <source>
        <dbReference type="EMBL" id="MFC5057351.1"/>
    </source>
</evidence>
<dbReference type="SUPFAM" id="SSF88659">
    <property type="entry name" value="Sigma3 and sigma4 domains of RNA polymerase sigma factors"/>
    <property type="match status" value="1"/>
</dbReference>
<evidence type="ECO:0000256" key="2">
    <source>
        <dbReference type="ARBA" id="ARBA00023163"/>
    </source>
</evidence>
<evidence type="ECO:0008006" key="5">
    <source>
        <dbReference type="Google" id="ProtNLM"/>
    </source>
</evidence>
<name>A0ABV9Y4S1_9PSEU</name>
<accession>A0ABV9Y4S1</accession>
<reference evidence="4" key="1">
    <citation type="journal article" date="2019" name="Int. J. Syst. Evol. Microbiol.">
        <title>The Global Catalogue of Microorganisms (GCM) 10K type strain sequencing project: providing services to taxonomists for standard genome sequencing and annotation.</title>
        <authorList>
            <consortium name="The Broad Institute Genomics Platform"/>
            <consortium name="The Broad Institute Genome Sequencing Center for Infectious Disease"/>
            <person name="Wu L."/>
            <person name="Ma J."/>
        </authorList>
    </citation>
    <scope>NUCLEOTIDE SEQUENCE [LARGE SCALE GENOMIC DNA]</scope>
    <source>
        <strain evidence="4">KCTC 12848</strain>
    </source>
</reference>
<dbReference type="InterPro" id="IPR013324">
    <property type="entry name" value="RNA_pol_sigma_r3/r4-like"/>
</dbReference>
<evidence type="ECO:0000256" key="1">
    <source>
        <dbReference type="ARBA" id="ARBA00023015"/>
    </source>
</evidence>
<proteinExistence type="predicted"/>
<keyword evidence="2" id="KW-0804">Transcription</keyword>
<dbReference type="Proteomes" id="UP001595833">
    <property type="component" value="Unassembled WGS sequence"/>
</dbReference>
<dbReference type="Gene3D" id="3.30.450.40">
    <property type="match status" value="1"/>
</dbReference>
<dbReference type="RefSeq" id="WP_344037122.1">
    <property type="nucleotide sequence ID" value="NZ_BAAAKE010000006.1"/>
</dbReference>
<keyword evidence="4" id="KW-1185">Reference proteome</keyword>
<organism evidence="3 4">
    <name type="scientific">Saccharothrix xinjiangensis</name>
    <dbReference type="NCBI Taxonomy" id="204798"/>
    <lineage>
        <taxon>Bacteria</taxon>
        <taxon>Bacillati</taxon>
        <taxon>Actinomycetota</taxon>
        <taxon>Actinomycetes</taxon>
        <taxon>Pseudonocardiales</taxon>
        <taxon>Pseudonocardiaceae</taxon>
        <taxon>Saccharothrix</taxon>
    </lineage>
</organism>
<evidence type="ECO:0000313" key="4">
    <source>
        <dbReference type="Proteomes" id="UP001595833"/>
    </source>
</evidence>
<keyword evidence="1" id="KW-0805">Transcription regulation</keyword>
<sequence>MEHEGAYLRKAVVNELGRTSRRQAARRLAETRWAWDAIRDRPRDSVADTYEHACESDGVTQCLTTLPDRRRQVLEWLYLAQVAGWRPADIARELRLRPATIRCQRRHARRDLTPFLFGAEHEHRRWLRHGQRVHETFGDGVGGRALPRPVIADGWTRLRAGGLKPDRGTLVELVDPDELRQRRAPAGAGWPVIAAMIDLAARNDLPAVVVDADQVVLHRGGHRGAMAAADRVGFVEGARWDLAHAGLTAVGLARALGAPATVNRWEHYFPDQHGLCCVAIPAPVEGGRHITHA</sequence>
<dbReference type="InterPro" id="IPR036388">
    <property type="entry name" value="WH-like_DNA-bd_sf"/>
</dbReference>
<dbReference type="InterPro" id="IPR029016">
    <property type="entry name" value="GAF-like_dom_sf"/>
</dbReference>